<dbReference type="InterPro" id="IPR000485">
    <property type="entry name" value="AsnC-type_HTH_dom"/>
</dbReference>
<dbReference type="PROSITE" id="PS50956">
    <property type="entry name" value="HTH_ASNC_2"/>
    <property type="match status" value="1"/>
</dbReference>
<evidence type="ECO:0000256" key="2">
    <source>
        <dbReference type="ARBA" id="ARBA00023125"/>
    </source>
</evidence>
<dbReference type="Proteomes" id="UP000035489">
    <property type="component" value="Unassembled WGS sequence"/>
</dbReference>
<dbReference type="GO" id="GO:0005829">
    <property type="term" value="C:cytosol"/>
    <property type="evidence" value="ECO:0007669"/>
    <property type="project" value="TreeGrafter"/>
</dbReference>
<sequence length="156" mass="16911">MPVGRLQGGRWGAMLDDKDKILVAALRKNARESLVGLARNVGLSRSATQERMRRLEREGIIKGYTVELASEHDPAVRAMIAVTFEPGFRCRQVVPILSGIPEIVACHSLTGSIDLMVMVACDSNATLNTIRDTVAAVKGVATATTHIVLATEWSRD</sequence>
<dbReference type="Pfam" id="PF01037">
    <property type="entry name" value="AsnC_trans_reg"/>
    <property type="match status" value="1"/>
</dbReference>
<dbReference type="PANTHER" id="PTHR30154">
    <property type="entry name" value="LEUCINE-RESPONSIVE REGULATORY PROTEIN"/>
    <property type="match status" value="1"/>
</dbReference>
<dbReference type="SUPFAM" id="SSF54909">
    <property type="entry name" value="Dimeric alpha+beta barrel"/>
    <property type="match status" value="1"/>
</dbReference>
<keyword evidence="3" id="KW-0804">Transcription</keyword>
<dbReference type="SUPFAM" id="SSF46785">
    <property type="entry name" value="Winged helix' DNA-binding domain"/>
    <property type="match status" value="1"/>
</dbReference>
<comment type="caution">
    <text evidence="5">The sequence shown here is derived from an EMBL/GenBank/DDBJ whole genome shotgun (WGS) entry which is preliminary data.</text>
</comment>
<dbReference type="AlphaFoldDB" id="A0A0H1RF01"/>
<dbReference type="PRINTS" id="PR00033">
    <property type="entry name" value="HTHASNC"/>
</dbReference>
<dbReference type="Gene3D" id="1.10.10.10">
    <property type="entry name" value="Winged helix-like DNA-binding domain superfamily/Winged helix DNA-binding domain"/>
    <property type="match status" value="1"/>
</dbReference>
<dbReference type="InterPro" id="IPR036390">
    <property type="entry name" value="WH_DNA-bd_sf"/>
</dbReference>
<dbReference type="InterPro" id="IPR019887">
    <property type="entry name" value="Tscrpt_reg_AsnC/Lrp_C"/>
</dbReference>
<keyword evidence="2" id="KW-0238">DNA-binding</keyword>
<name>A0A0H1RF01_9HYPH</name>
<reference evidence="5 6" key="1">
    <citation type="submission" date="2015-05" db="EMBL/GenBank/DDBJ databases">
        <title>Draft genome sequence of Microvirga vignae strain BR3299, a novel nitrogen fixing bacteria isolated from Brazil semi-aired region.</title>
        <authorList>
            <person name="Zilli J.E."/>
            <person name="Passos S.R."/>
            <person name="Leite J."/>
            <person name="Baldani J.I."/>
            <person name="Xavier G.R."/>
            <person name="Rumjaneck N.G."/>
            <person name="Simoes-Araujo J.L."/>
        </authorList>
    </citation>
    <scope>NUCLEOTIDE SEQUENCE [LARGE SCALE GENOMIC DNA]</scope>
    <source>
        <strain evidence="5 6">BR3299</strain>
    </source>
</reference>
<evidence type="ECO:0000313" key="5">
    <source>
        <dbReference type="EMBL" id="KLK93773.1"/>
    </source>
</evidence>
<evidence type="ECO:0000259" key="4">
    <source>
        <dbReference type="PROSITE" id="PS50956"/>
    </source>
</evidence>
<gene>
    <name evidence="5" type="ORF">AA309_07030</name>
</gene>
<dbReference type="STRING" id="1225564.AA309_07030"/>
<dbReference type="InterPro" id="IPR036388">
    <property type="entry name" value="WH-like_DNA-bd_sf"/>
</dbReference>
<feature type="domain" description="HTH asnC-type" evidence="4">
    <location>
        <begin position="15"/>
        <end position="89"/>
    </location>
</feature>
<dbReference type="EMBL" id="LCYG01000017">
    <property type="protein sequence ID" value="KLK93773.1"/>
    <property type="molecule type" value="Genomic_DNA"/>
</dbReference>
<dbReference type="GO" id="GO:0043200">
    <property type="term" value="P:response to amino acid"/>
    <property type="evidence" value="ECO:0007669"/>
    <property type="project" value="TreeGrafter"/>
</dbReference>
<proteinExistence type="predicted"/>
<organism evidence="5 6">
    <name type="scientific">Microvirga vignae</name>
    <dbReference type="NCBI Taxonomy" id="1225564"/>
    <lineage>
        <taxon>Bacteria</taxon>
        <taxon>Pseudomonadati</taxon>
        <taxon>Pseudomonadota</taxon>
        <taxon>Alphaproteobacteria</taxon>
        <taxon>Hyphomicrobiales</taxon>
        <taxon>Methylobacteriaceae</taxon>
        <taxon>Microvirga</taxon>
    </lineage>
</organism>
<evidence type="ECO:0000256" key="1">
    <source>
        <dbReference type="ARBA" id="ARBA00023015"/>
    </source>
</evidence>
<dbReference type="PATRIC" id="fig|1225564.3.peg.1917"/>
<dbReference type="Gene3D" id="3.30.70.920">
    <property type="match status" value="1"/>
</dbReference>
<keyword evidence="1" id="KW-0805">Transcription regulation</keyword>
<protein>
    <submittedName>
        <fullName evidence="5">AsnC family transcriptional regulator</fullName>
    </submittedName>
</protein>
<dbReference type="PANTHER" id="PTHR30154:SF53">
    <property type="entry name" value="HTH-TYPE TRANSCRIPTIONAL REGULATOR LRPC"/>
    <property type="match status" value="1"/>
</dbReference>
<accession>A0A0H1RF01</accession>
<dbReference type="SMART" id="SM00344">
    <property type="entry name" value="HTH_ASNC"/>
    <property type="match status" value="1"/>
</dbReference>
<dbReference type="GO" id="GO:0043565">
    <property type="term" value="F:sequence-specific DNA binding"/>
    <property type="evidence" value="ECO:0007669"/>
    <property type="project" value="InterPro"/>
</dbReference>
<evidence type="ECO:0000313" key="6">
    <source>
        <dbReference type="Proteomes" id="UP000035489"/>
    </source>
</evidence>
<dbReference type="InterPro" id="IPR019888">
    <property type="entry name" value="Tscrpt_reg_AsnC-like"/>
</dbReference>
<dbReference type="Pfam" id="PF13412">
    <property type="entry name" value="HTH_24"/>
    <property type="match status" value="1"/>
</dbReference>
<dbReference type="InterPro" id="IPR011008">
    <property type="entry name" value="Dimeric_a/b-barrel"/>
</dbReference>
<keyword evidence="6" id="KW-1185">Reference proteome</keyword>
<evidence type="ECO:0000256" key="3">
    <source>
        <dbReference type="ARBA" id="ARBA00023163"/>
    </source>
</evidence>